<dbReference type="PROSITE" id="PS00211">
    <property type="entry name" value="ABC_TRANSPORTER_1"/>
    <property type="match status" value="1"/>
</dbReference>
<dbReference type="Proteomes" id="UP000823824">
    <property type="component" value="Unassembled WGS sequence"/>
</dbReference>
<dbReference type="SUPFAM" id="SSF52540">
    <property type="entry name" value="P-loop containing nucleoside triphosphate hydrolases"/>
    <property type="match status" value="1"/>
</dbReference>
<dbReference type="GO" id="GO:0015808">
    <property type="term" value="P:L-alanine transport"/>
    <property type="evidence" value="ECO:0007669"/>
    <property type="project" value="TreeGrafter"/>
</dbReference>
<dbReference type="GO" id="GO:0042941">
    <property type="term" value="P:D-alanine transmembrane transport"/>
    <property type="evidence" value="ECO:0007669"/>
    <property type="project" value="TreeGrafter"/>
</dbReference>
<dbReference type="GO" id="GO:1903805">
    <property type="term" value="P:L-valine import across plasma membrane"/>
    <property type="evidence" value="ECO:0007669"/>
    <property type="project" value="TreeGrafter"/>
</dbReference>
<evidence type="ECO:0000256" key="2">
    <source>
        <dbReference type="ARBA" id="ARBA00022741"/>
    </source>
</evidence>
<dbReference type="PANTHER" id="PTHR45772">
    <property type="entry name" value="CONSERVED COMPONENT OF ABC TRANSPORTER FOR NATURAL AMINO ACIDS-RELATED"/>
    <property type="match status" value="1"/>
</dbReference>
<dbReference type="InterPro" id="IPR003593">
    <property type="entry name" value="AAA+_ATPase"/>
</dbReference>
<reference evidence="5" key="1">
    <citation type="journal article" date="2021" name="PeerJ">
        <title>Extensive microbial diversity within the chicken gut microbiome revealed by metagenomics and culture.</title>
        <authorList>
            <person name="Gilroy R."/>
            <person name="Ravi A."/>
            <person name="Getino M."/>
            <person name="Pursley I."/>
            <person name="Horton D.L."/>
            <person name="Alikhan N.F."/>
            <person name="Baker D."/>
            <person name="Gharbi K."/>
            <person name="Hall N."/>
            <person name="Watson M."/>
            <person name="Adriaenssens E.M."/>
            <person name="Foster-Nyarko E."/>
            <person name="Jarju S."/>
            <person name="Secka A."/>
            <person name="Antonio M."/>
            <person name="Oren A."/>
            <person name="Chaudhuri R.R."/>
            <person name="La Ragione R."/>
            <person name="Hildebrand F."/>
            <person name="Pallen M.J."/>
        </authorList>
    </citation>
    <scope>NUCLEOTIDE SEQUENCE</scope>
    <source>
        <strain evidence="5">ChiBcec18-1249</strain>
    </source>
</reference>
<dbReference type="Pfam" id="PF00005">
    <property type="entry name" value="ABC_tran"/>
    <property type="match status" value="1"/>
</dbReference>
<evidence type="ECO:0000313" key="6">
    <source>
        <dbReference type="Proteomes" id="UP000823824"/>
    </source>
</evidence>
<keyword evidence="2" id="KW-0547">Nucleotide-binding</keyword>
<dbReference type="InterPro" id="IPR017871">
    <property type="entry name" value="ABC_transporter-like_CS"/>
</dbReference>
<dbReference type="GO" id="GO:0015192">
    <property type="term" value="F:L-phenylalanine transmembrane transporter activity"/>
    <property type="evidence" value="ECO:0007669"/>
    <property type="project" value="TreeGrafter"/>
</dbReference>
<dbReference type="EMBL" id="DWZJ01000008">
    <property type="protein sequence ID" value="HJB12293.1"/>
    <property type="molecule type" value="Genomic_DNA"/>
</dbReference>
<dbReference type="InterPro" id="IPR003439">
    <property type="entry name" value="ABC_transporter-like_ATP-bd"/>
</dbReference>
<dbReference type="GO" id="GO:0005524">
    <property type="term" value="F:ATP binding"/>
    <property type="evidence" value="ECO:0007669"/>
    <property type="project" value="UniProtKB-KW"/>
</dbReference>
<evidence type="ECO:0000256" key="3">
    <source>
        <dbReference type="ARBA" id="ARBA00022840"/>
    </source>
</evidence>
<reference evidence="5" key="2">
    <citation type="submission" date="2021-04" db="EMBL/GenBank/DDBJ databases">
        <authorList>
            <person name="Gilroy R."/>
        </authorList>
    </citation>
    <scope>NUCLEOTIDE SEQUENCE</scope>
    <source>
        <strain evidence="5">ChiBcec18-1249</strain>
    </source>
</reference>
<dbReference type="GO" id="GO:0005886">
    <property type="term" value="C:plasma membrane"/>
    <property type="evidence" value="ECO:0007669"/>
    <property type="project" value="TreeGrafter"/>
</dbReference>
<dbReference type="AlphaFoldDB" id="A0A9D2RQT8"/>
<dbReference type="Gene3D" id="3.40.50.300">
    <property type="entry name" value="P-loop containing nucleotide triphosphate hydrolases"/>
    <property type="match status" value="1"/>
</dbReference>
<dbReference type="SMART" id="SM00382">
    <property type="entry name" value="AAA"/>
    <property type="match status" value="1"/>
</dbReference>
<organism evidence="5 6">
    <name type="scientific">Candidatus Oscillibacter excrementigallinarum</name>
    <dbReference type="NCBI Taxonomy" id="2838716"/>
    <lineage>
        <taxon>Bacteria</taxon>
        <taxon>Bacillati</taxon>
        <taxon>Bacillota</taxon>
        <taxon>Clostridia</taxon>
        <taxon>Eubacteriales</taxon>
        <taxon>Oscillospiraceae</taxon>
        <taxon>Oscillibacter</taxon>
    </lineage>
</organism>
<keyword evidence="1" id="KW-0813">Transport</keyword>
<sequence>MLTLHEATIRFGGLTAVDHVSFTVEKGQIFGVIGPNGAGKTTLFNLVSGVHKLSSGSITFNGRELGKLEPYQIAQAGIARTYQNINLFSNLTVLENVKSGRHIKSKSGLAAAIFRTPAQKKEEAAIHEKCMELLTFMGLEQKADLLAKNLSYGEQRRLEIARAMASEPQLLLLDEPAAGMNSTEKVELTEMIRKIRDTGITILLVEHDMKLVMRVTDRIAVLNFGKMIALDEPEAIQNNPEVIAAYLGGGIDA</sequence>
<proteinExistence type="predicted"/>
<dbReference type="GO" id="GO:0005304">
    <property type="term" value="F:L-valine transmembrane transporter activity"/>
    <property type="evidence" value="ECO:0007669"/>
    <property type="project" value="TreeGrafter"/>
</dbReference>
<protein>
    <submittedName>
        <fullName evidence="5">ABC transporter ATP-binding protein</fullName>
    </submittedName>
</protein>
<dbReference type="PANTHER" id="PTHR45772:SF7">
    <property type="entry name" value="AMINO ACID ABC TRANSPORTER ATP-BINDING PROTEIN"/>
    <property type="match status" value="1"/>
</dbReference>
<evidence type="ECO:0000313" key="5">
    <source>
        <dbReference type="EMBL" id="HJB12293.1"/>
    </source>
</evidence>
<dbReference type="InterPro" id="IPR027417">
    <property type="entry name" value="P-loop_NTPase"/>
</dbReference>
<dbReference type="GO" id="GO:0016887">
    <property type="term" value="F:ATP hydrolysis activity"/>
    <property type="evidence" value="ECO:0007669"/>
    <property type="project" value="InterPro"/>
</dbReference>
<comment type="caution">
    <text evidence="5">The sequence shown here is derived from an EMBL/GenBank/DDBJ whole genome shotgun (WGS) entry which is preliminary data.</text>
</comment>
<dbReference type="GO" id="GO:1903806">
    <property type="term" value="P:L-isoleucine import across plasma membrane"/>
    <property type="evidence" value="ECO:0007669"/>
    <property type="project" value="TreeGrafter"/>
</dbReference>
<dbReference type="GO" id="GO:0015188">
    <property type="term" value="F:L-isoleucine transmembrane transporter activity"/>
    <property type="evidence" value="ECO:0007669"/>
    <property type="project" value="TreeGrafter"/>
</dbReference>
<dbReference type="Pfam" id="PF12399">
    <property type="entry name" value="BCA_ABC_TP_C"/>
    <property type="match status" value="1"/>
</dbReference>
<dbReference type="InterPro" id="IPR032823">
    <property type="entry name" value="BCA_ABC_TP_C"/>
</dbReference>
<dbReference type="InterPro" id="IPR051120">
    <property type="entry name" value="ABC_AA/LPS_Transport"/>
</dbReference>
<accession>A0A9D2RQT8</accession>
<dbReference type="FunFam" id="3.40.50.300:FF:000421">
    <property type="entry name" value="Branched-chain amino acid ABC transporter ATP-binding protein"/>
    <property type="match status" value="1"/>
</dbReference>
<keyword evidence="3 5" id="KW-0067">ATP-binding</keyword>
<evidence type="ECO:0000256" key="1">
    <source>
        <dbReference type="ARBA" id="ARBA00022448"/>
    </source>
</evidence>
<dbReference type="PROSITE" id="PS50893">
    <property type="entry name" value="ABC_TRANSPORTER_2"/>
    <property type="match status" value="1"/>
</dbReference>
<name>A0A9D2RQT8_9FIRM</name>
<evidence type="ECO:0000259" key="4">
    <source>
        <dbReference type="PROSITE" id="PS50893"/>
    </source>
</evidence>
<dbReference type="CDD" id="cd03219">
    <property type="entry name" value="ABC_Mj1267_LivG_branched"/>
    <property type="match status" value="1"/>
</dbReference>
<feature type="domain" description="ABC transporter" evidence="4">
    <location>
        <begin position="2"/>
        <end position="249"/>
    </location>
</feature>
<gene>
    <name evidence="5" type="ORF">H9787_01115</name>
</gene>